<dbReference type="Ensembl" id="ENSACUT00000015642.1">
    <property type="protein sequence ID" value="ENSACUP00000014654.1"/>
    <property type="gene ID" value="ENSACUG00000009851.1"/>
</dbReference>
<dbReference type="GO" id="GO:0005634">
    <property type="term" value="C:nucleus"/>
    <property type="evidence" value="ECO:0007669"/>
    <property type="project" value="UniProtKB-SubCell"/>
</dbReference>
<dbReference type="AlphaFoldDB" id="A0A663MS38"/>
<dbReference type="GO" id="GO:0005737">
    <property type="term" value="C:cytoplasm"/>
    <property type="evidence" value="ECO:0007669"/>
    <property type="project" value="UniProtKB-SubCell"/>
</dbReference>
<evidence type="ECO:0000313" key="9">
    <source>
        <dbReference type="Proteomes" id="UP000472269"/>
    </source>
</evidence>
<evidence type="ECO:0000256" key="3">
    <source>
        <dbReference type="ARBA" id="ARBA00004496"/>
    </source>
</evidence>
<gene>
    <name evidence="8" type="primary">CFAP299</name>
</gene>
<name>A0A663MS38_ATHCN</name>
<keyword evidence="6" id="KW-0539">Nucleus</keyword>
<dbReference type="InterPro" id="IPR027887">
    <property type="entry name" value="DUF4464"/>
</dbReference>
<keyword evidence="7" id="KW-0812">Transmembrane</keyword>
<sequence length="126" mass="13672">FQTTSEAVVRQLVELGFRGSGDVLRREEFEARAAVAAGLTAAAPQKSLASVGKELKNNFLQALAEREEANRTGKISVSTLFLLSFHGVLVMFGLKQCYEYGHMPPDSTSLYMVAKLSGCCACQCFT</sequence>
<dbReference type="PANTHER" id="PTHR33588">
    <property type="entry name" value="CILIA- AND FLAGELLA-ASSOCIATED PROTEIN 299"/>
    <property type="match status" value="1"/>
</dbReference>
<proteinExistence type="predicted"/>
<dbReference type="Pfam" id="PF14713">
    <property type="entry name" value="DUF4464"/>
    <property type="match status" value="1"/>
</dbReference>
<dbReference type="Proteomes" id="UP000472269">
    <property type="component" value="Unplaced"/>
</dbReference>
<feature type="transmembrane region" description="Helical" evidence="7">
    <location>
        <begin position="75"/>
        <end position="94"/>
    </location>
</feature>
<organism evidence="8 9">
    <name type="scientific">Athene cunicularia</name>
    <name type="common">Burrowing owl</name>
    <name type="synonym">Speotyto cunicularia</name>
    <dbReference type="NCBI Taxonomy" id="194338"/>
    <lineage>
        <taxon>Eukaryota</taxon>
        <taxon>Metazoa</taxon>
        <taxon>Chordata</taxon>
        <taxon>Craniata</taxon>
        <taxon>Vertebrata</taxon>
        <taxon>Euteleostomi</taxon>
        <taxon>Archelosauria</taxon>
        <taxon>Archosauria</taxon>
        <taxon>Dinosauria</taxon>
        <taxon>Saurischia</taxon>
        <taxon>Theropoda</taxon>
        <taxon>Coelurosauria</taxon>
        <taxon>Aves</taxon>
        <taxon>Neognathae</taxon>
        <taxon>Neoaves</taxon>
        <taxon>Telluraves</taxon>
        <taxon>Strigiformes</taxon>
        <taxon>Strigidae</taxon>
        <taxon>Athene</taxon>
    </lineage>
</organism>
<evidence type="ECO:0000313" key="8">
    <source>
        <dbReference type="Ensembl" id="ENSACUP00000014654.1"/>
    </source>
</evidence>
<comment type="function">
    <text evidence="1">May be involved in spermatogenesis.</text>
</comment>
<evidence type="ECO:0000256" key="6">
    <source>
        <dbReference type="ARBA" id="ARBA00023242"/>
    </source>
</evidence>
<accession>A0A663MS38</accession>
<evidence type="ECO:0000256" key="2">
    <source>
        <dbReference type="ARBA" id="ARBA00004123"/>
    </source>
</evidence>
<comment type="subcellular location">
    <subcellularLocation>
        <location evidence="3">Cytoplasm</location>
    </subcellularLocation>
    <subcellularLocation>
        <location evidence="2">Nucleus</location>
    </subcellularLocation>
</comment>
<evidence type="ECO:0000256" key="1">
    <source>
        <dbReference type="ARBA" id="ARBA00003056"/>
    </source>
</evidence>
<dbReference type="PANTHER" id="PTHR33588:SF1">
    <property type="entry name" value="CILIA- AND FLAGELLA-ASSOCIATED PROTEIN 299"/>
    <property type="match status" value="1"/>
</dbReference>
<evidence type="ECO:0000256" key="7">
    <source>
        <dbReference type="SAM" id="Phobius"/>
    </source>
</evidence>
<keyword evidence="7" id="KW-1133">Transmembrane helix</keyword>
<evidence type="ECO:0000256" key="5">
    <source>
        <dbReference type="ARBA" id="ARBA00022490"/>
    </source>
</evidence>
<evidence type="ECO:0000256" key="4">
    <source>
        <dbReference type="ARBA" id="ARBA00021436"/>
    </source>
</evidence>
<reference evidence="8" key="1">
    <citation type="submission" date="2025-08" db="UniProtKB">
        <authorList>
            <consortium name="Ensembl"/>
        </authorList>
    </citation>
    <scope>IDENTIFICATION</scope>
</reference>
<keyword evidence="7" id="KW-0472">Membrane</keyword>
<keyword evidence="9" id="KW-1185">Reference proteome</keyword>
<keyword evidence="5" id="KW-0963">Cytoplasm</keyword>
<reference evidence="8" key="2">
    <citation type="submission" date="2025-09" db="UniProtKB">
        <authorList>
            <consortium name="Ensembl"/>
        </authorList>
    </citation>
    <scope>IDENTIFICATION</scope>
</reference>
<protein>
    <recommendedName>
        <fullName evidence="4">Cilia- and flagella-associated protein 299</fullName>
    </recommendedName>
</protein>